<reference evidence="1 2" key="1">
    <citation type="submission" date="2018-05" db="EMBL/GenBank/DDBJ databases">
        <title>Kangiella spongicola genome sequence.</title>
        <authorList>
            <person name="Maclea K.S."/>
            <person name="Goen A.E."/>
            <person name="Kelley C."/>
            <person name="Underriner A."/>
            <person name="Silverwood T."/>
            <person name="Trachtenberg A.M."/>
        </authorList>
    </citation>
    <scope>NUCLEOTIDE SEQUENCE [LARGE SCALE GENOMIC DNA]</scope>
    <source>
        <strain evidence="1 2">ATCC BAA-2076</strain>
    </source>
</reference>
<comment type="caution">
    <text evidence="1">The sequence shown here is derived from an EMBL/GenBank/DDBJ whole genome shotgun (WGS) entry which is preliminary data.</text>
</comment>
<keyword evidence="2" id="KW-1185">Reference proteome</keyword>
<dbReference type="InterPro" id="IPR007709">
    <property type="entry name" value="N-FG_amidohydro"/>
</dbReference>
<dbReference type="RefSeq" id="WP_110201521.1">
    <property type="nucleotide sequence ID" value="NZ_QICH01000003.1"/>
</dbReference>
<evidence type="ECO:0000313" key="1">
    <source>
        <dbReference type="EMBL" id="PXF62612.1"/>
    </source>
</evidence>
<dbReference type="Pfam" id="PF05013">
    <property type="entry name" value="FGase"/>
    <property type="match status" value="1"/>
</dbReference>
<name>A0A318D062_9GAMM</name>
<dbReference type="Gene3D" id="3.40.630.40">
    <property type="entry name" value="Zn-dependent exopeptidases"/>
    <property type="match status" value="1"/>
</dbReference>
<sequence>MSADSLVERFKKQQVEAGEFNHLAHLKVAWSYIHEYSPVEARERFHSDIIKLTQVLGAEEKYHRTLTDFFIDYLYQIKCFLSSKLVADKSWDLVEKQCPLLINDAKKLVNFYYSEDRINSPEAKSHYLEADKMPLDRASLRLSEKDIPVFDVENKDSPIIVSMPHHGQFIPFDVLKQMTPVALNSADTDWYLVQLYDFLDAMGISRINANYSRYLIDLNRDSSGKVLYKGADNTELCPTSTFDRDALYDEGEEPGSEEVSRRTELYWKPYHQELERLIKRAKEQFGYCLLFEAHTIQSHVPRFFDGQLPDFNFGTNEGKTIDQKLARTLEKFDTGEYSKVINGRFKGGYITRQYAKPEDNIFTIQLELSQAAYLDEKLRLFDHEKAENVSLVIKNLLDSLRRFCDKYF</sequence>
<organism evidence="1 2">
    <name type="scientific">Kangiella spongicola</name>
    <dbReference type="NCBI Taxonomy" id="796379"/>
    <lineage>
        <taxon>Bacteria</taxon>
        <taxon>Pseudomonadati</taxon>
        <taxon>Pseudomonadota</taxon>
        <taxon>Gammaproteobacteria</taxon>
        <taxon>Kangiellales</taxon>
        <taxon>Kangiellaceae</taxon>
        <taxon>Kangiella</taxon>
    </lineage>
</organism>
<evidence type="ECO:0000313" key="2">
    <source>
        <dbReference type="Proteomes" id="UP000247689"/>
    </source>
</evidence>
<protein>
    <submittedName>
        <fullName evidence="1">N-formylglutamate deformylase</fullName>
    </submittedName>
</protein>
<accession>A0A318D062</accession>
<dbReference type="AlphaFoldDB" id="A0A318D062"/>
<dbReference type="OrthoDB" id="8716700at2"/>
<gene>
    <name evidence="1" type="primary">hutG</name>
    <name evidence="1" type="ORF">DL796_09775</name>
</gene>
<dbReference type="EMBL" id="QICH01000003">
    <property type="protein sequence ID" value="PXF62612.1"/>
    <property type="molecule type" value="Genomic_DNA"/>
</dbReference>
<dbReference type="InterPro" id="IPR010247">
    <property type="entry name" value="HutG_amidohyd"/>
</dbReference>
<proteinExistence type="predicted"/>
<dbReference type="SUPFAM" id="SSF53187">
    <property type="entry name" value="Zn-dependent exopeptidases"/>
    <property type="match status" value="1"/>
</dbReference>
<dbReference type="NCBIfam" id="TIGR02017">
    <property type="entry name" value="hutG_amidohyd"/>
    <property type="match status" value="1"/>
</dbReference>
<dbReference type="Proteomes" id="UP000247689">
    <property type="component" value="Unassembled WGS sequence"/>
</dbReference>